<accession>A0A914XKQ0</accession>
<evidence type="ECO:0000313" key="3">
    <source>
        <dbReference type="WBParaSite" id="PSAMB.scaffold8298size6379.g31241.t1"/>
    </source>
</evidence>
<feature type="region of interest" description="Disordered" evidence="1">
    <location>
        <begin position="42"/>
        <end position="115"/>
    </location>
</feature>
<reference evidence="3" key="1">
    <citation type="submission" date="2022-11" db="UniProtKB">
        <authorList>
            <consortium name="WormBaseParasite"/>
        </authorList>
    </citation>
    <scope>IDENTIFICATION</scope>
</reference>
<evidence type="ECO:0000313" key="2">
    <source>
        <dbReference type="Proteomes" id="UP000887566"/>
    </source>
</evidence>
<dbReference type="AlphaFoldDB" id="A0A914XKQ0"/>
<evidence type="ECO:0000256" key="1">
    <source>
        <dbReference type="SAM" id="MobiDB-lite"/>
    </source>
</evidence>
<protein>
    <submittedName>
        <fullName evidence="3">Uncharacterized protein</fullName>
    </submittedName>
</protein>
<organism evidence="2 3">
    <name type="scientific">Plectus sambesii</name>
    <dbReference type="NCBI Taxonomy" id="2011161"/>
    <lineage>
        <taxon>Eukaryota</taxon>
        <taxon>Metazoa</taxon>
        <taxon>Ecdysozoa</taxon>
        <taxon>Nematoda</taxon>
        <taxon>Chromadorea</taxon>
        <taxon>Plectida</taxon>
        <taxon>Plectina</taxon>
        <taxon>Plectoidea</taxon>
        <taxon>Plectidae</taxon>
        <taxon>Plectus</taxon>
    </lineage>
</organism>
<sequence length="115" mass="12674">MPGGEDADDVIVLDSSSNDDDCVAIDGKCEQVLFKKTFGIEGKKKARHKRFASSESSDGNEERHSRPDSSAAANFEVDDDADFVIDTETAAPKFSEDDDVVLDTNSTKRRDEEWP</sequence>
<feature type="compositionally biased region" description="Acidic residues" evidence="1">
    <location>
        <begin position="76"/>
        <end position="85"/>
    </location>
</feature>
<dbReference type="Proteomes" id="UP000887566">
    <property type="component" value="Unplaced"/>
</dbReference>
<feature type="compositionally biased region" description="Basic and acidic residues" evidence="1">
    <location>
        <begin position="106"/>
        <end position="115"/>
    </location>
</feature>
<proteinExistence type="predicted"/>
<keyword evidence="2" id="KW-1185">Reference proteome</keyword>
<dbReference type="WBParaSite" id="PSAMB.scaffold8298size6379.g31241.t1">
    <property type="protein sequence ID" value="PSAMB.scaffold8298size6379.g31241.t1"/>
    <property type="gene ID" value="PSAMB.scaffold8298size6379.g31241"/>
</dbReference>
<name>A0A914XKQ0_9BILA</name>